<dbReference type="Proteomes" id="UP001595075">
    <property type="component" value="Unassembled WGS sequence"/>
</dbReference>
<accession>A0ABR4D242</accession>
<feature type="compositionally biased region" description="Low complexity" evidence="1">
    <location>
        <begin position="138"/>
        <end position="147"/>
    </location>
</feature>
<feature type="compositionally biased region" description="Low complexity" evidence="1">
    <location>
        <begin position="80"/>
        <end position="128"/>
    </location>
</feature>
<protein>
    <submittedName>
        <fullName evidence="3">Uncharacterized protein</fullName>
    </submittedName>
</protein>
<keyword evidence="2" id="KW-0732">Signal</keyword>
<evidence type="ECO:0000256" key="1">
    <source>
        <dbReference type="SAM" id="MobiDB-lite"/>
    </source>
</evidence>
<feature type="region of interest" description="Disordered" evidence="1">
    <location>
        <begin position="164"/>
        <end position="185"/>
    </location>
</feature>
<name>A0ABR4D242_9HELO</name>
<keyword evidence="4" id="KW-1185">Reference proteome</keyword>
<evidence type="ECO:0000313" key="3">
    <source>
        <dbReference type="EMBL" id="KAL2075394.1"/>
    </source>
</evidence>
<feature type="region of interest" description="Disordered" evidence="1">
    <location>
        <begin position="80"/>
        <end position="147"/>
    </location>
</feature>
<sequence>MLEALIVSALLCPLLLTAQIVTVTVKCSSAASLCAETYFNNTMALTTLNISSAASISESYQESLASVEFLTHSASFSMSVSTSEPSAPSSTKPTTTPSLTTKSAPTTTAIPSSSFSTLTRSPSSTRTPKPVPPPPTTTHPASSPPAHTESCICLTTGPLCAPQSTPRRKIYHPPPSKSTTGPPLAGTACPTSKDILLQCDKVGKAPKVEKCKFMGFGFKVHCAESKVGVDSCGGM</sequence>
<evidence type="ECO:0000256" key="2">
    <source>
        <dbReference type="SAM" id="SignalP"/>
    </source>
</evidence>
<reference evidence="3 4" key="1">
    <citation type="journal article" date="2024" name="Commun. Biol.">
        <title>Comparative genomic analysis of thermophilic fungi reveals convergent evolutionary adaptations and gene losses.</title>
        <authorList>
            <person name="Steindorff A.S."/>
            <person name="Aguilar-Pontes M.V."/>
            <person name="Robinson A.J."/>
            <person name="Andreopoulos B."/>
            <person name="LaButti K."/>
            <person name="Kuo A."/>
            <person name="Mondo S."/>
            <person name="Riley R."/>
            <person name="Otillar R."/>
            <person name="Haridas S."/>
            <person name="Lipzen A."/>
            <person name="Grimwood J."/>
            <person name="Schmutz J."/>
            <person name="Clum A."/>
            <person name="Reid I.D."/>
            <person name="Moisan M.C."/>
            <person name="Butler G."/>
            <person name="Nguyen T.T.M."/>
            <person name="Dewar K."/>
            <person name="Conant G."/>
            <person name="Drula E."/>
            <person name="Henrissat B."/>
            <person name="Hansel C."/>
            <person name="Singer S."/>
            <person name="Hutchinson M.I."/>
            <person name="de Vries R.P."/>
            <person name="Natvig D.O."/>
            <person name="Powell A.J."/>
            <person name="Tsang A."/>
            <person name="Grigoriev I.V."/>
        </authorList>
    </citation>
    <scope>NUCLEOTIDE SEQUENCE [LARGE SCALE GENOMIC DNA]</scope>
    <source>
        <strain evidence="3 4">CBS 494.80</strain>
    </source>
</reference>
<feature type="chain" id="PRO_5046303111" evidence="2">
    <location>
        <begin position="18"/>
        <end position="235"/>
    </location>
</feature>
<gene>
    <name evidence="3" type="ORF">VTL71DRAFT_337</name>
</gene>
<organism evidence="3 4">
    <name type="scientific">Oculimacula yallundae</name>
    <dbReference type="NCBI Taxonomy" id="86028"/>
    <lineage>
        <taxon>Eukaryota</taxon>
        <taxon>Fungi</taxon>
        <taxon>Dikarya</taxon>
        <taxon>Ascomycota</taxon>
        <taxon>Pezizomycotina</taxon>
        <taxon>Leotiomycetes</taxon>
        <taxon>Helotiales</taxon>
        <taxon>Ploettnerulaceae</taxon>
        <taxon>Oculimacula</taxon>
    </lineage>
</organism>
<proteinExistence type="predicted"/>
<evidence type="ECO:0000313" key="4">
    <source>
        <dbReference type="Proteomes" id="UP001595075"/>
    </source>
</evidence>
<dbReference type="EMBL" id="JAZHXI010000001">
    <property type="protein sequence ID" value="KAL2075394.1"/>
    <property type="molecule type" value="Genomic_DNA"/>
</dbReference>
<comment type="caution">
    <text evidence="3">The sequence shown here is derived from an EMBL/GenBank/DDBJ whole genome shotgun (WGS) entry which is preliminary data.</text>
</comment>
<feature type="signal peptide" evidence="2">
    <location>
        <begin position="1"/>
        <end position="17"/>
    </location>
</feature>